<dbReference type="Gene3D" id="3.90.79.10">
    <property type="entry name" value="Nucleoside Triphosphate Pyrophosphohydrolase"/>
    <property type="match status" value="1"/>
</dbReference>
<comment type="caution">
    <text evidence="4">The sequence shown here is derived from an EMBL/GenBank/DDBJ whole genome shotgun (WGS) entry which is preliminary data.</text>
</comment>
<dbReference type="PANTHER" id="PTHR43046:SF14">
    <property type="entry name" value="MUTT_NUDIX FAMILY PROTEIN"/>
    <property type="match status" value="1"/>
</dbReference>
<sequence length="146" mass="17519">MNRYHIIATVHLCVIRDKKILLSKRKNTGYRDNQYSLIGGHLETDETIINGVIREVFEEIGVKLDIQKTQLVHVMHRRKEHSLDEDRIEFYFTSDFNLSEIINKEYNKCDSLLWADIFNLPDNTVPYIKHFIQEYHKQKNYSEFGW</sequence>
<dbReference type="Proteomes" id="UP000555103">
    <property type="component" value="Unassembled WGS sequence"/>
</dbReference>
<dbReference type="InterPro" id="IPR015797">
    <property type="entry name" value="NUDIX_hydrolase-like_dom_sf"/>
</dbReference>
<dbReference type="InterPro" id="IPR000086">
    <property type="entry name" value="NUDIX_hydrolase_dom"/>
</dbReference>
<protein>
    <submittedName>
        <fullName evidence="4">ADP-ribose pyrophosphatase YjhB (NUDIX family)</fullName>
    </submittedName>
</protein>
<keyword evidence="5" id="KW-1185">Reference proteome</keyword>
<comment type="cofactor">
    <cofactor evidence="1">
        <name>Mg(2+)</name>
        <dbReference type="ChEBI" id="CHEBI:18420"/>
    </cofactor>
</comment>
<dbReference type="PROSITE" id="PS51462">
    <property type="entry name" value="NUDIX"/>
    <property type="match status" value="1"/>
</dbReference>
<evidence type="ECO:0000313" key="5">
    <source>
        <dbReference type="Proteomes" id="UP000555103"/>
    </source>
</evidence>
<dbReference type="Pfam" id="PF00293">
    <property type="entry name" value="NUDIX"/>
    <property type="match status" value="1"/>
</dbReference>
<feature type="domain" description="Nudix hydrolase" evidence="3">
    <location>
        <begin position="5"/>
        <end position="137"/>
    </location>
</feature>
<evidence type="ECO:0000313" key="4">
    <source>
        <dbReference type="EMBL" id="MBB4037651.1"/>
    </source>
</evidence>
<dbReference type="PANTHER" id="PTHR43046">
    <property type="entry name" value="GDP-MANNOSE MANNOSYL HYDROLASE"/>
    <property type="match status" value="1"/>
</dbReference>
<dbReference type="GO" id="GO:0016787">
    <property type="term" value="F:hydrolase activity"/>
    <property type="evidence" value="ECO:0007669"/>
    <property type="project" value="UniProtKB-KW"/>
</dbReference>
<dbReference type="InterPro" id="IPR020084">
    <property type="entry name" value="NUDIX_hydrolase_CS"/>
</dbReference>
<name>A0A840CRH0_9BACT</name>
<dbReference type="AlphaFoldDB" id="A0A840CRH0"/>
<proteinExistence type="predicted"/>
<gene>
    <name evidence="4" type="ORF">GGR21_003572</name>
</gene>
<accession>A0A840CRH0</accession>
<dbReference type="PROSITE" id="PS00893">
    <property type="entry name" value="NUDIX_BOX"/>
    <property type="match status" value="1"/>
</dbReference>
<organism evidence="4 5">
    <name type="scientific">Dysgonomonas hofstadii</name>
    <dbReference type="NCBI Taxonomy" id="637886"/>
    <lineage>
        <taxon>Bacteria</taxon>
        <taxon>Pseudomonadati</taxon>
        <taxon>Bacteroidota</taxon>
        <taxon>Bacteroidia</taxon>
        <taxon>Bacteroidales</taxon>
        <taxon>Dysgonomonadaceae</taxon>
        <taxon>Dysgonomonas</taxon>
    </lineage>
</organism>
<dbReference type="SUPFAM" id="SSF55811">
    <property type="entry name" value="Nudix"/>
    <property type="match status" value="1"/>
</dbReference>
<reference evidence="4 5" key="1">
    <citation type="submission" date="2020-08" db="EMBL/GenBank/DDBJ databases">
        <title>Genomic Encyclopedia of Type Strains, Phase IV (KMG-IV): sequencing the most valuable type-strain genomes for metagenomic binning, comparative biology and taxonomic classification.</title>
        <authorList>
            <person name="Goeker M."/>
        </authorList>
    </citation>
    <scope>NUCLEOTIDE SEQUENCE [LARGE SCALE GENOMIC DNA]</scope>
    <source>
        <strain evidence="4 5">DSM 104969</strain>
    </source>
</reference>
<evidence type="ECO:0000259" key="3">
    <source>
        <dbReference type="PROSITE" id="PS51462"/>
    </source>
</evidence>
<dbReference type="RefSeq" id="WP_183308484.1">
    <property type="nucleotide sequence ID" value="NZ_JACIEP010000016.1"/>
</dbReference>
<evidence type="ECO:0000256" key="2">
    <source>
        <dbReference type="ARBA" id="ARBA00022801"/>
    </source>
</evidence>
<dbReference type="EMBL" id="JACIEP010000016">
    <property type="protein sequence ID" value="MBB4037651.1"/>
    <property type="molecule type" value="Genomic_DNA"/>
</dbReference>
<evidence type="ECO:0000256" key="1">
    <source>
        <dbReference type="ARBA" id="ARBA00001946"/>
    </source>
</evidence>
<keyword evidence="2" id="KW-0378">Hydrolase</keyword>